<evidence type="ECO:0000256" key="1">
    <source>
        <dbReference type="SAM" id="MobiDB-lite"/>
    </source>
</evidence>
<dbReference type="Proteomes" id="UP001244011">
    <property type="component" value="Unassembled WGS sequence"/>
</dbReference>
<dbReference type="Pfam" id="PF00069">
    <property type="entry name" value="Pkinase"/>
    <property type="match status" value="1"/>
</dbReference>
<dbReference type="PROSITE" id="PS00108">
    <property type="entry name" value="PROTEIN_KINASE_ST"/>
    <property type="match status" value="1"/>
</dbReference>
<feature type="domain" description="Protein kinase" evidence="3">
    <location>
        <begin position="1696"/>
        <end position="2023"/>
    </location>
</feature>
<dbReference type="InterPro" id="IPR012334">
    <property type="entry name" value="Pectin_lyas_fold"/>
</dbReference>
<dbReference type="Gene3D" id="1.10.510.10">
    <property type="entry name" value="Transferase(Phosphotransferase) domain 1"/>
    <property type="match status" value="1"/>
</dbReference>
<feature type="region of interest" description="Disordered" evidence="1">
    <location>
        <begin position="1542"/>
        <end position="1570"/>
    </location>
</feature>
<dbReference type="GO" id="GO:0016829">
    <property type="term" value="F:lyase activity"/>
    <property type="evidence" value="ECO:0007669"/>
    <property type="project" value="UniProtKB-KW"/>
</dbReference>
<feature type="region of interest" description="Disordered" evidence="1">
    <location>
        <begin position="471"/>
        <end position="506"/>
    </location>
</feature>
<dbReference type="PROSITE" id="PS50011">
    <property type="entry name" value="PROTEIN_KINASE_DOM"/>
    <property type="match status" value="1"/>
</dbReference>
<dbReference type="PANTHER" id="PTHR33928">
    <property type="entry name" value="POLYGALACTURONASE QRT3"/>
    <property type="match status" value="1"/>
</dbReference>
<dbReference type="CDD" id="cd23668">
    <property type="entry name" value="GH55_beta13glucanase-like"/>
    <property type="match status" value="1"/>
</dbReference>
<dbReference type="InterPro" id="IPR011050">
    <property type="entry name" value="Pectin_lyase_fold/virulence"/>
</dbReference>
<dbReference type="EMBL" id="MU839010">
    <property type="protein sequence ID" value="KAK1766959.1"/>
    <property type="molecule type" value="Genomic_DNA"/>
</dbReference>
<evidence type="ECO:0000313" key="4">
    <source>
        <dbReference type="EMBL" id="KAK1766959.1"/>
    </source>
</evidence>
<dbReference type="FunFam" id="2.160.20.10:FF:000043">
    <property type="entry name" value="Exo-beta-1,3-glucanase, putative"/>
    <property type="match status" value="1"/>
</dbReference>
<evidence type="ECO:0000259" key="3">
    <source>
        <dbReference type="PROSITE" id="PS50011"/>
    </source>
</evidence>
<dbReference type="GO" id="GO:0004672">
    <property type="term" value="F:protein kinase activity"/>
    <property type="evidence" value="ECO:0007669"/>
    <property type="project" value="InterPro"/>
</dbReference>
<dbReference type="SMART" id="SM00220">
    <property type="entry name" value="S_TKc"/>
    <property type="match status" value="1"/>
</dbReference>
<proteinExistence type="predicted"/>
<dbReference type="RefSeq" id="XP_060283172.1">
    <property type="nucleotide sequence ID" value="XM_060431543.1"/>
</dbReference>
<feature type="signal peptide" evidence="2">
    <location>
        <begin position="1"/>
        <end position="24"/>
    </location>
</feature>
<dbReference type="Gene3D" id="2.160.20.10">
    <property type="entry name" value="Single-stranded right-handed beta-helix, Pectin lyase-like"/>
    <property type="match status" value="2"/>
</dbReference>
<reference evidence="4" key="1">
    <citation type="submission" date="2023-06" db="EMBL/GenBank/DDBJ databases">
        <title>Genome-scale phylogeny and comparative genomics of the fungal order Sordariales.</title>
        <authorList>
            <consortium name="Lawrence Berkeley National Laboratory"/>
            <person name="Hensen N."/>
            <person name="Bonometti L."/>
            <person name="Westerberg I."/>
            <person name="Brannstrom I.O."/>
            <person name="Guillou S."/>
            <person name="Cros-Aarteil S."/>
            <person name="Calhoun S."/>
            <person name="Haridas S."/>
            <person name="Kuo A."/>
            <person name="Mondo S."/>
            <person name="Pangilinan J."/>
            <person name="Riley R."/>
            <person name="Labutti K."/>
            <person name="Andreopoulos B."/>
            <person name="Lipzen A."/>
            <person name="Chen C."/>
            <person name="Yanf M."/>
            <person name="Daum C."/>
            <person name="Ng V."/>
            <person name="Clum A."/>
            <person name="Steindorff A."/>
            <person name="Ohm R."/>
            <person name="Martin F."/>
            <person name="Silar P."/>
            <person name="Natvig D."/>
            <person name="Lalanne C."/>
            <person name="Gautier V."/>
            <person name="Ament-Velasquez S.L."/>
            <person name="Kruys A."/>
            <person name="Hutchinson M.I."/>
            <person name="Powell A.J."/>
            <person name="Barry K."/>
            <person name="Miller A.N."/>
            <person name="Grigoriev I.V."/>
            <person name="Debuchy R."/>
            <person name="Gladieux P."/>
            <person name="Thoren M.H."/>
            <person name="Johannesson H."/>
        </authorList>
    </citation>
    <scope>NUCLEOTIDE SEQUENCE</scope>
    <source>
        <strain evidence="4">8032-3</strain>
    </source>
</reference>
<dbReference type="InterPro" id="IPR024535">
    <property type="entry name" value="RHGA/B-epi-like_pectate_lyase"/>
</dbReference>
<evidence type="ECO:0000313" key="5">
    <source>
        <dbReference type="Proteomes" id="UP001244011"/>
    </source>
</evidence>
<accession>A0AAJ0BYS5</accession>
<protein>
    <submittedName>
        <fullName evidence="4">Pectate lyase superfamily protein-domain-containing protein</fullName>
    </submittedName>
</protein>
<dbReference type="InterPro" id="IPR008271">
    <property type="entry name" value="Ser/Thr_kinase_AS"/>
</dbReference>
<feature type="region of interest" description="Disordered" evidence="1">
    <location>
        <begin position="1938"/>
        <end position="1969"/>
    </location>
</feature>
<gene>
    <name evidence="4" type="ORF">QBC33DRAFT_588357</name>
</gene>
<dbReference type="SUPFAM" id="SSF56112">
    <property type="entry name" value="Protein kinase-like (PK-like)"/>
    <property type="match status" value="1"/>
</dbReference>
<dbReference type="Pfam" id="PF12708">
    <property type="entry name" value="Pect-lyase_RHGA_epim"/>
    <property type="match status" value="2"/>
</dbReference>
<keyword evidence="5" id="KW-1185">Reference proteome</keyword>
<dbReference type="GO" id="GO:0005524">
    <property type="term" value="F:ATP binding"/>
    <property type="evidence" value="ECO:0007669"/>
    <property type="project" value="InterPro"/>
</dbReference>
<organism evidence="4 5">
    <name type="scientific">Phialemonium atrogriseum</name>
    <dbReference type="NCBI Taxonomy" id="1093897"/>
    <lineage>
        <taxon>Eukaryota</taxon>
        <taxon>Fungi</taxon>
        <taxon>Dikarya</taxon>
        <taxon>Ascomycota</taxon>
        <taxon>Pezizomycotina</taxon>
        <taxon>Sordariomycetes</taxon>
        <taxon>Sordariomycetidae</taxon>
        <taxon>Cephalothecales</taxon>
        <taxon>Cephalothecaceae</taxon>
        <taxon>Phialemonium</taxon>
    </lineage>
</organism>
<feature type="compositionally biased region" description="Basic and acidic residues" evidence="1">
    <location>
        <begin position="1947"/>
        <end position="1962"/>
    </location>
</feature>
<dbReference type="InterPro" id="IPR000719">
    <property type="entry name" value="Prot_kinase_dom"/>
</dbReference>
<dbReference type="GeneID" id="85314730"/>
<feature type="compositionally biased region" description="Low complexity" evidence="1">
    <location>
        <begin position="1542"/>
        <end position="1555"/>
    </location>
</feature>
<keyword evidence="4" id="KW-0456">Lyase</keyword>
<sequence length="2023" mass="220027">MALLFLHHAMWLVALLALNPSSRAAAQYIQNFVPARISDPRTNPPTWYDGYKYRPVPDNLTPCRNVIDTREQRITIYYNCHYMTNICQNVNNFEATARGQALHPGTTIPPGMYTYDFNSAEGEPKSRKFYRREASCPNGWKNSHTCPEPAGQQTLWRHDGPWGSTALEPGTANNIIEHERDAQNQITRYSQMRYSCDEFPPATWIEGGNGWDGTTPANTFCAGLSCIMPNSNGAVPIKAEQNWQGQSHSKLREVLLSYIRRRQAEFPWHNPDEPQHDVAFFNFAAFDQGQTGLVATIFCDDDTTASDNDFSYITQAKREETLANNPDEPARTPRSRYSRLTPEQTYQRMMAGHGRRFDIPAHVNESMVAEPGLLGGLGGIGMQAGDFSADLSGRMRTPHSDSAKAKIPKVIPKRQVTSNSTDGKPLLKTASAADLARARSIVADAIAASAERNMARLANPARNQYRLKPGTVIGGAATVPNNNNNNNKRRGRRQDQNGGGDDAAPPSLLEITDEIAWAAALVAEAEAVAPPEGVNLGTAHPVPSNSSSSGVKRRAHVRGTYWMETIARRGTVPWGDDPTYQVFRNVLDYGATGNGVTDDTAAIKAAMNDGRRCGEKCNGSTTKNAIVYFPPGTYLVSSTIPLPFGTQVIGDVLNRPLIIASSSFIGLGVLSTDEYTGGGIGTDGRDQQWFVNTANFYRQIRNVIIDVRNAPAIEITACLHYQVAQATSLQNVELRAGPGSKGMYAENGSGGQISDVGFSGGDVGLYGGAQQFTAQRLRFDGCDTAVHVFWDWGWVWKSVTMTNVNVGFRFVAKDPSGSVGSASIMDSSFTNVGTAVLVSPPPAAVGSRTTGLVLENVALSGVPAVVADTSGTTHLSGAGQSLVDQWVLGPVYAGSASARSFSTGGKVGRYRRDGGLVDSSGNYFERPKPQYEGRAVGDFVHIKDFGAVGDGVTDDTAAVQNALYASQGKILFVDAGSYILTDTVVVPAGIKMVGETWSQFVAFGPAFSDENNPKVMVRVGVTPGQVGNVEMQDLFFTTKGPTAGAVLLEWNMAADAKGSAALWDCHVRIGGATGTDLTPAECPALTSGIAPGCNAASLMMHIKPGASGYFENMWLWVADHMIDDPDLEDANNTMVQNSVYVARGFLIESTAPYNFHNAANIFTSMIQTESPYYQPTPPPPAPFTSAVGKFPGDPDYTCAPGDDDEFNGCDESWGVIMRGCEDILIASAGLYSWFSTYTQDCIDGQACQKAMMLLQGNHASVRIQHLVTIGTKYMAVMEGQGILATDNLNVDAHPFWSQISILDVASDGAQFNDVIWVDPNIWNMDEPEFSCAPPCRVKLPPYTGATSVVNFPLMTVSKDAWTSTITVPPMTLSKLGFEIMTLGEGGGGGGGLKRRTAFGSIWPVPATTSNWPVVDYLGPDGKYSTASPTGAFPTPPPSIGPGAAPPQMGAWPAQALVAHAAAVDPNAELEAEAKAWLCWQAAENPSYWDLDFVTDCPGYGVGQMPMGPGDSGSGWGWGWDVPQITGNSTFQGEHVLCELPETSTTTTSATRTTPTQTPPTPTMDHADPNKNQVNCFNSGRKMSNIRLQNGRNSACNHIEWLDRVSGRKRAGGELQAGFVADGILPFSGGEEIHWMFEVKEGCAWTFDFDECLKYLKTPVDSCDCGGENGKQGGWGENNCLKWMFDPNKSCFDANYRLIVRDLGSTYGTSVIYDDMKRGRWRSFDWINVSTGEEYALKEPKKGSGHDTQWKREIVIVKRISYKHIVSLINSCLPLSPWLHLEYMPEGSISNHLHSSKSFNERECKQILAQSSDALAFLHSQDPRIVHRDVKPSNMLIQRRRPDDLFIKFADFGISRKGDTLNTFCSTYAYLAPEVYEGKSITQRRQPTYTALVDVWSLGVVLARLMCGLPKQEEIDSMGVDDDRETAAECHKEAFRPLFDSNSVPESDNDRGEADGYHQHQQSDTKASTILASKGDGSLSSLSRYIYYTDELLGRRRDCSCRAPSPETVVLLHAGQLLEKLRNP</sequence>
<dbReference type="GO" id="GO:0004650">
    <property type="term" value="F:polygalacturonase activity"/>
    <property type="evidence" value="ECO:0007669"/>
    <property type="project" value="InterPro"/>
</dbReference>
<keyword evidence="2" id="KW-0732">Signal</keyword>
<dbReference type="InterPro" id="IPR011009">
    <property type="entry name" value="Kinase-like_dom_sf"/>
</dbReference>
<evidence type="ECO:0000256" key="2">
    <source>
        <dbReference type="SAM" id="SignalP"/>
    </source>
</evidence>
<comment type="caution">
    <text evidence="4">The sequence shown here is derived from an EMBL/GenBank/DDBJ whole genome shotgun (WGS) entry which is preliminary data.</text>
</comment>
<name>A0AAJ0BYS5_9PEZI</name>
<feature type="chain" id="PRO_5042592896" evidence="2">
    <location>
        <begin position="25"/>
        <end position="2023"/>
    </location>
</feature>
<dbReference type="PANTHER" id="PTHR33928:SF2">
    <property type="entry name" value="PECTATE LYASE SUPERFAMILY PROTEIN DOMAIN-CONTAINING PROTEIN-RELATED"/>
    <property type="match status" value="1"/>
</dbReference>
<dbReference type="SUPFAM" id="SSF51126">
    <property type="entry name" value="Pectin lyase-like"/>
    <property type="match status" value="2"/>
</dbReference>
<dbReference type="InterPro" id="IPR039279">
    <property type="entry name" value="QRT3-like"/>
</dbReference>